<sequence length="592" mass="63273">MAVMDPLGDSALLLAWPETGETGHREIAAMAAHIHGLSLPWVKELVPAFRTLAIHLDTRKVKQEGGSGGMAEGFRLVEARLRQEIENAGDHAKVRVPRHIRLPVVFGGEEGPDLAACAQRGGVSPDEFVRAYCSSKYDVAMIGFAPGFPYLAGLPERLVQPRHPAPRLKVPAGSVGIAGNQTGVYSVESPGGWQLIGRTFTPLFRPEREEPFLLAPGDRVSFFPADGERESVSQDALGGIEYADAEKSVCLELLKSGLLTTLQDLGRPGWRMYGVSAGGAMDRISVRTANWLVGNDERAAVLEMTMIGAVMKVRRDTLAAICGADLEAHVDGEPVPMDRPVWLRAGSTISFGRSHRGCRCYLAVSGGFEAPVVLGSRSTDARAGIGGLNGRALAAGDRLAAGSPSADAARLAHALEHAARVQSQSWASVSWSAETFATASDFGEVTLRIIPGAEWEEFDPETRDELLAQTYRVDASSDRMGLRLSGPALVRVRDGELSSHGVVPGTVQVPPNGQPIVLAAGCQPTGGYPKIAHIIGADLPLLAQCRPGDDLRFRLVDLQEAWRIKDRLARHFSVLQAGIALALKKQIGADEA</sequence>
<evidence type="ECO:0000313" key="7">
    <source>
        <dbReference type="Proteomes" id="UP000309673"/>
    </source>
</evidence>
<dbReference type="InterPro" id="IPR052708">
    <property type="entry name" value="PxpC"/>
</dbReference>
<keyword evidence="3" id="KW-0067">ATP-binding</keyword>
<dbReference type="Gene3D" id="3.30.1360.40">
    <property type="match status" value="1"/>
</dbReference>
<keyword evidence="1" id="KW-0547">Nucleotide-binding</keyword>
<evidence type="ECO:0000259" key="5">
    <source>
        <dbReference type="SMART" id="SM00797"/>
    </source>
</evidence>
<reference evidence="6 7" key="1">
    <citation type="submission" date="2019-04" db="EMBL/GenBank/DDBJ databases">
        <title>Cohnella sp. nov., isolated from soil.</title>
        <authorList>
            <person name="Kim W."/>
        </authorList>
    </citation>
    <scope>NUCLEOTIDE SEQUENCE [LARGE SCALE GENOMIC DNA]</scope>
    <source>
        <strain evidence="6 7">CAU 1483</strain>
    </source>
</reference>
<evidence type="ECO:0000313" key="6">
    <source>
        <dbReference type="EMBL" id="TJY40997.1"/>
    </source>
</evidence>
<dbReference type="PANTHER" id="PTHR43309">
    <property type="entry name" value="5-OXOPROLINASE SUBUNIT C"/>
    <property type="match status" value="1"/>
</dbReference>
<dbReference type="EC" id="3.5.2.9" evidence="6"/>
<dbReference type="Gene3D" id="2.40.100.10">
    <property type="entry name" value="Cyclophilin-like"/>
    <property type="match status" value="2"/>
</dbReference>
<comment type="caution">
    <text evidence="6">The sequence shown here is derived from an EMBL/GenBank/DDBJ whole genome shotgun (WGS) entry which is preliminary data.</text>
</comment>
<dbReference type="InterPro" id="IPR003833">
    <property type="entry name" value="CT_C_D"/>
</dbReference>
<evidence type="ECO:0000256" key="3">
    <source>
        <dbReference type="ARBA" id="ARBA00022840"/>
    </source>
</evidence>
<feature type="domain" description="Carboxyltransferase" evidence="4">
    <location>
        <begin position="2"/>
        <end position="214"/>
    </location>
</feature>
<dbReference type="GO" id="GO:0005524">
    <property type="term" value="F:ATP binding"/>
    <property type="evidence" value="ECO:0007669"/>
    <property type="project" value="UniProtKB-KW"/>
</dbReference>
<dbReference type="NCBIfam" id="TIGR00370">
    <property type="entry name" value="5-oxoprolinase subunit PxpB"/>
    <property type="match status" value="1"/>
</dbReference>
<evidence type="ECO:0000256" key="1">
    <source>
        <dbReference type="ARBA" id="ARBA00022741"/>
    </source>
</evidence>
<dbReference type="EMBL" id="SUPK01000007">
    <property type="protein sequence ID" value="TJY40997.1"/>
    <property type="molecule type" value="Genomic_DNA"/>
</dbReference>
<dbReference type="RefSeq" id="WP_136778625.1">
    <property type="nucleotide sequence ID" value="NZ_SUPK01000007.1"/>
</dbReference>
<keyword evidence="7" id="KW-1185">Reference proteome</keyword>
<dbReference type="SUPFAM" id="SSF50891">
    <property type="entry name" value="Cyclophilin-like"/>
    <property type="match status" value="2"/>
</dbReference>
<dbReference type="SMART" id="SM00797">
    <property type="entry name" value="AHS2"/>
    <property type="match status" value="1"/>
</dbReference>
<dbReference type="NCBIfam" id="TIGR00724">
    <property type="entry name" value="urea_amlyse_rel"/>
    <property type="match status" value="1"/>
</dbReference>
<dbReference type="SMART" id="SM00796">
    <property type="entry name" value="AHS1"/>
    <property type="match status" value="1"/>
</dbReference>
<dbReference type="GO" id="GO:0017168">
    <property type="term" value="F:5-oxoprolinase (ATP-hydrolyzing) activity"/>
    <property type="evidence" value="ECO:0007669"/>
    <property type="project" value="UniProtKB-EC"/>
</dbReference>
<keyword evidence="2 6" id="KW-0378">Hydrolase</keyword>
<organism evidence="6 7">
    <name type="scientific">Cohnella pontilimi</name>
    <dbReference type="NCBI Taxonomy" id="2564100"/>
    <lineage>
        <taxon>Bacteria</taxon>
        <taxon>Bacillati</taxon>
        <taxon>Bacillota</taxon>
        <taxon>Bacilli</taxon>
        <taxon>Bacillales</taxon>
        <taxon>Paenibacillaceae</taxon>
        <taxon>Cohnella</taxon>
    </lineage>
</organism>
<feature type="domain" description="Carboxyltransferase" evidence="5">
    <location>
        <begin position="272"/>
        <end position="571"/>
    </location>
</feature>
<dbReference type="Pfam" id="PF02626">
    <property type="entry name" value="CT_A_B"/>
    <property type="match status" value="1"/>
</dbReference>
<dbReference type="Proteomes" id="UP000309673">
    <property type="component" value="Unassembled WGS sequence"/>
</dbReference>
<name>A0A4U0F8J1_9BACL</name>
<dbReference type="InterPro" id="IPR029000">
    <property type="entry name" value="Cyclophilin-like_dom_sf"/>
</dbReference>
<dbReference type="SUPFAM" id="SSF160467">
    <property type="entry name" value="PH0987 N-terminal domain-like"/>
    <property type="match status" value="1"/>
</dbReference>
<dbReference type="InterPro" id="IPR003778">
    <property type="entry name" value="CT_A_B"/>
</dbReference>
<accession>A0A4U0F8J1</accession>
<protein>
    <submittedName>
        <fullName evidence="6">5-oxoprolinase subunit PxpB</fullName>
        <ecNumber evidence="6">3.5.2.9</ecNumber>
    </submittedName>
</protein>
<dbReference type="OrthoDB" id="9782422at2"/>
<dbReference type="InterPro" id="IPR010016">
    <property type="entry name" value="PxpB"/>
</dbReference>
<evidence type="ECO:0000256" key="2">
    <source>
        <dbReference type="ARBA" id="ARBA00022801"/>
    </source>
</evidence>
<dbReference type="PANTHER" id="PTHR43309:SF3">
    <property type="entry name" value="5-OXOPROLINASE SUBUNIT C"/>
    <property type="match status" value="1"/>
</dbReference>
<proteinExistence type="predicted"/>
<evidence type="ECO:0000259" key="4">
    <source>
        <dbReference type="SMART" id="SM00796"/>
    </source>
</evidence>
<dbReference type="Pfam" id="PF02682">
    <property type="entry name" value="CT_C_D"/>
    <property type="match status" value="1"/>
</dbReference>
<dbReference type="AlphaFoldDB" id="A0A4U0F8J1"/>
<gene>
    <name evidence="6" type="primary">pxpB</name>
    <name evidence="6" type="ORF">E5161_14890</name>
</gene>